<dbReference type="InterPro" id="IPR005552">
    <property type="entry name" value="Scramblase"/>
</dbReference>
<reference evidence="4" key="2">
    <citation type="submission" date="2015-01" db="EMBL/GenBank/DDBJ databases">
        <title>Evolutionary Origins and Diversification of the Mycorrhizal Mutualists.</title>
        <authorList>
            <consortium name="DOE Joint Genome Institute"/>
            <consortium name="Mycorrhizal Genomics Consortium"/>
            <person name="Kohler A."/>
            <person name="Kuo A."/>
            <person name="Nagy L.G."/>
            <person name="Floudas D."/>
            <person name="Copeland A."/>
            <person name="Barry K.W."/>
            <person name="Cichocki N."/>
            <person name="Veneault-Fourrey C."/>
            <person name="LaButti K."/>
            <person name="Lindquist E.A."/>
            <person name="Lipzen A."/>
            <person name="Lundell T."/>
            <person name="Morin E."/>
            <person name="Murat C."/>
            <person name="Riley R."/>
            <person name="Ohm R."/>
            <person name="Sun H."/>
            <person name="Tunlid A."/>
            <person name="Henrissat B."/>
            <person name="Grigoriev I.V."/>
            <person name="Hibbett D.S."/>
            <person name="Martin F."/>
        </authorList>
    </citation>
    <scope>NUCLEOTIDE SEQUENCE [LARGE SCALE GENOMIC DNA]</scope>
    <source>
        <strain evidence="4">h7</strain>
    </source>
</reference>
<dbReference type="Proteomes" id="UP000053424">
    <property type="component" value="Unassembled WGS sequence"/>
</dbReference>
<sequence>MHVQRLKDQSEYVHDAEPSLETFGEVQQIWHPWRRRYDLFLRENLLGQENLLADPEPSSKQSEDAAYYQIAKVDSPFLSWDFRVMDEHENEMARIERAFRGFGREIFTDTGKYSVHFEPSRLEEAVPEISNNLAPDRSQIISKELNLDARALLLALAVNIDFDYFSRHSHAGPGGGLFHFD</sequence>
<evidence type="ECO:0000256" key="2">
    <source>
        <dbReference type="RuleBase" id="RU363116"/>
    </source>
</evidence>
<dbReference type="PANTHER" id="PTHR23248">
    <property type="entry name" value="PHOSPHOLIPID SCRAMBLASE-RELATED"/>
    <property type="match status" value="1"/>
</dbReference>
<proteinExistence type="inferred from homology"/>
<dbReference type="PANTHER" id="PTHR23248:SF9">
    <property type="entry name" value="PHOSPHOLIPID SCRAMBLASE"/>
    <property type="match status" value="1"/>
</dbReference>
<keyword evidence="4" id="KW-1185">Reference proteome</keyword>
<dbReference type="HOGENOM" id="CLU_1489195_0_0_1"/>
<evidence type="ECO:0000313" key="4">
    <source>
        <dbReference type="Proteomes" id="UP000053424"/>
    </source>
</evidence>
<accession>A0A0C3D093</accession>
<dbReference type="GO" id="GO:0005886">
    <property type="term" value="C:plasma membrane"/>
    <property type="evidence" value="ECO:0007669"/>
    <property type="project" value="TreeGrafter"/>
</dbReference>
<organism evidence="3 4">
    <name type="scientific">Hebeloma cylindrosporum</name>
    <dbReference type="NCBI Taxonomy" id="76867"/>
    <lineage>
        <taxon>Eukaryota</taxon>
        <taxon>Fungi</taxon>
        <taxon>Dikarya</taxon>
        <taxon>Basidiomycota</taxon>
        <taxon>Agaricomycotina</taxon>
        <taxon>Agaricomycetes</taxon>
        <taxon>Agaricomycetidae</taxon>
        <taxon>Agaricales</taxon>
        <taxon>Agaricineae</taxon>
        <taxon>Hymenogastraceae</taxon>
        <taxon>Hebeloma</taxon>
    </lineage>
</organism>
<dbReference type="STRING" id="686832.A0A0C3D093"/>
<dbReference type="OrthoDB" id="191150at2759"/>
<reference evidence="3 4" key="1">
    <citation type="submission" date="2014-04" db="EMBL/GenBank/DDBJ databases">
        <authorList>
            <consortium name="DOE Joint Genome Institute"/>
            <person name="Kuo A."/>
            <person name="Gay G."/>
            <person name="Dore J."/>
            <person name="Kohler A."/>
            <person name="Nagy L.G."/>
            <person name="Floudas D."/>
            <person name="Copeland A."/>
            <person name="Barry K.W."/>
            <person name="Cichocki N."/>
            <person name="Veneault-Fourrey C."/>
            <person name="LaButti K."/>
            <person name="Lindquist E.A."/>
            <person name="Lipzen A."/>
            <person name="Lundell T."/>
            <person name="Morin E."/>
            <person name="Murat C."/>
            <person name="Sun H."/>
            <person name="Tunlid A."/>
            <person name="Henrissat B."/>
            <person name="Grigoriev I.V."/>
            <person name="Hibbett D.S."/>
            <person name="Martin F."/>
            <person name="Nordberg H.P."/>
            <person name="Cantor M.N."/>
            <person name="Hua S.X."/>
        </authorList>
    </citation>
    <scope>NUCLEOTIDE SEQUENCE [LARGE SCALE GENOMIC DNA]</scope>
    <source>
        <strain evidence="4">h7</strain>
    </source>
</reference>
<dbReference type="Pfam" id="PF03803">
    <property type="entry name" value="Scramblase"/>
    <property type="match status" value="1"/>
</dbReference>
<dbReference type="EMBL" id="KN831768">
    <property type="protein sequence ID" value="KIM49541.1"/>
    <property type="molecule type" value="Genomic_DNA"/>
</dbReference>
<evidence type="ECO:0000313" key="3">
    <source>
        <dbReference type="EMBL" id="KIM49541.1"/>
    </source>
</evidence>
<gene>
    <name evidence="3" type="ORF">M413DRAFT_21743</name>
</gene>
<evidence type="ECO:0000256" key="1">
    <source>
        <dbReference type="ARBA" id="ARBA00005350"/>
    </source>
</evidence>
<name>A0A0C3D093_HEBCY</name>
<dbReference type="AlphaFoldDB" id="A0A0C3D093"/>
<dbReference type="GO" id="GO:0017128">
    <property type="term" value="F:phospholipid scramblase activity"/>
    <property type="evidence" value="ECO:0007669"/>
    <property type="project" value="InterPro"/>
</dbReference>
<comment type="similarity">
    <text evidence="1 2">Belongs to the phospholipid scramblase family.</text>
</comment>
<protein>
    <recommendedName>
        <fullName evidence="2">Phospholipid scramblase</fullName>
    </recommendedName>
</protein>